<gene>
    <name evidence="2" type="ORF">T05_8439</name>
</gene>
<evidence type="ECO:0000313" key="2">
    <source>
        <dbReference type="EMBL" id="KRX46427.1"/>
    </source>
</evidence>
<feature type="transmembrane region" description="Helical" evidence="1">
    <location>
        <begin position="6"/>
        <end position="25"/>
    </location>
</feature>
<keyword evidence="1" id="KW-1133">Transmembrane helix</keyword>
<sequence length="105" mass="12064">MSDLMTSWFVIVYCVAFIQNWLYLIHFTSNTFIEGNQYCKIIIALFLFTSKKAKRTEIVNGIRFNGVSFREIVLGIIIALFYLAIAIDHIACHARLSCISFMDVS</sequence>
<evidence type="ECO:0000313" key="3">
    <source>
        <dbReference type="Proteomes" id="UP000055048"/>
    </source>
</evidence>
<reference evidence="2 3" key="1">
    <citation type="submission" date="2015-01" db="EMBL/GenBank/DDBJ databases">
        <title>Evolution of Trichinella species and genotypes.</title>
        <authorList>
            <person name="Korhonen P.K."/>
            <person name="Edoardo P."/>
            <person name="Giuseppe L.R."/>
            <person name="Gasser R.B."/>
        </authorList>
    </citation>
    <scope>NUCLEOTIDE SEQUENCE [LARGE SCALE GENOMIC DNA]</scope>
    <source>
        <strain evidence="2">ISS417</strain>
    </source>
</reference>
<feature type="transmembrane region" description="Helical" evidence="1">
    <location>
        <begin position="72"/>
        <end position="91"/>
    </location>
</feature>
<proteinExistence type="predicted"/>
<accession>A0A0V0U5J5</accession>
<keyword evidence="1" id="KW-0812">Transmembrane</keyword>
<keyword evidence="1" id="KW-0472">Membrane</keyword>
<dbReference type="Proteomes" id="UP000055048">
    <property type="component" value="Unassembled WGS sequence"/>
</dbReference>
<comment type="caution">
    <text evidence="2">The sequence shown here is derived from an EMBL/GenBank/DDBJ whole genome shotgun (WGS) entry which is preliminary data.</text>
</comment>
<keyword evidence="3" id="KW-1185">Reference proteome</keyword>
<dbReference type="EMBL" id="JYDJ01000058">
    <property type="protein sequence ID" value="KRX46427.1"/>
    <property type="molecule type" value="Genomic_DNA"/>
</dbReference>
<organism evidence="2 3">
    <name type="scientific">Trichinella murrelli</name>
    <dbReference type="NCBI Taxonomy" id="144512"/>
    <lineage>
        <taxon>Eukaryota</taxon>
        <taxon>Metazoa</taxon>
        <taxon>Ecdysozoa</taxon>
        <taxon>Nematoda</taxon>
        <taxon>Enoplea</taxon>
        <taxon>Dorylaimia</taxon>
        <taxon>Trichinellida</taxon>
        <taxon>Trichinellidae</taxon>
        <taxon>Trichinella</taxon>
    </lineage>
</organism>
<dbReference type="AlphaFoldDB" id="A0A0V0U5J5"/>
<evidence type="ECO:0000256" key="1">
    <source>
        <dbReference type="SAM" id="Phobius"/>
    </source>
</evidence>
<name>A0A0V0U5J5_9BILA</name>
<protein>
    <submittedName>
        <fullName evidence="2">Uncharacterized protein</fullName>
    </submittedName>
</protein>